<dbReference type="Proteomes" id="UP001058124">
    <property type="component" value="Unassembled WGS sequence"/>
</dbReference>
<name>A0AAV5N382_9GAMM</name>
<protein>
    <submittedName>
        <fullName evidence="2">Uncharacterized protein</fullName>
    </submittedName>
</protein>
<organism evidence="2 3">
    <name type="scientific">Leminorella grimontii</name>
    <dbReference type="NCBI Taxonomy" id="82981"/>
    <lineage>
        <taxon>Bacteria</taxon>
        <taxon>Pseudomonadati</taxon>
        <taxon>Pseudomonadota</taxon>
        <taxon>Gammaproteobacteria</taxon>
        <taxon>Enterobacterales</taxon>
        <taxon>Budviciaceae</taxon>
        <taxon>Leminorella</taxon>
    </lineage>
</organism>
<dbReference type="EMBL" id="BRLH01000006">
    <property type="protein sequence ID" value="GKX56533.1"/>
    <property type="molecule type" value="Genomic_DNA"/>
</dbReference>
<comment type="caution">
    <text evidence="2">The sequence shown here is derived from an EMBL/GenBank/DDBJ whole genome shotgun (WGS) entry which is preliminary data.</text>
</comment>
<evidence type="ECO:0000313" key="2">
    <source>
        <dbReference type="EMBL" id="GKX56533.1"/>
    </source>
</evidence>
<proteinExistence type="predicted"/>
<dbReference type="RefSeq" id="WP_027274819.1">
    <property type="nucleotide sequence ID" value="NZ_BRLH01000006.1"/>
</dbReference>
<evidence type="ECO:0000313" key="3">
    <source>
        <dbReference type="Proteomes" id="UP001058124"/>
    </source>
</evidence>
<accession>A0AAV5N382</accession>
<sequence length="167" mass="18733">MKFSTALLLPILLFLCSSAGANDAYQRDKNSYSSAEIETQTFSLEGNNSIDREILVGKVLGAVRDDRGSRVRIAWSKREAKDEADAVRQALIVSGVAPYTVTILQEKGGFSLSERASLTVTVERVRLRERNCRYNAQNYRYRDNDSLGCALNNSLRKSLVNPMEFIF</sequence>
<feature type="signal peptide" evidence="1">
    <location>
        <begin position="1"/>
        <end position="21"/>
    </location>
</feature>
<keyword evidence="3" id="KW-1185">Reference proteome</keyword>
<dbReference type="AlphaFoldDB" id="A0AAV5N382"/>
<keyword evidence="1" id="KW-0732">Signal</keyword>
<gene>
    <name evidence="2" type="ORF">SOASR030_26450</name>
</gene>
<dbReference type="Pfam" id="PF16971">
    <property type="entry name" value="RcpB"/>
    <property type="match status" value="1"/>
</dbReference>
<feature type="chain" id="PRO_5043540215" evidence="1">
    <location>
        <begin position="22"/>
        <end position="167"/>
    </location>
</feature>
<reference evidence="2" key="1">
    <citation type="submission" date="2022-06" db="EMBL/GenBank/DDBJ databases">
        <title>Draft genome sequences of Leminorella grimontii str. JCM5902.</title>
        <authorList>
            <person name="Wakabayashi Y."/>
            <person name="Kojima K."/>
        </authorList>
    </citation>
    <scope>NUCLEOTIDE SEQUENCE</scope>
    <source>
        <strain evidence="2">JCM 5902</strain>
    </source>
</reference>
<dbReference type="InterPro" id="IPR031579">
    <property type="entry name" value="RcpB"/>
</dbReference>
<evidence type="ECO:0000256" key="1">
    <source>
        <dbReference type="SAM" id="SignalP"/>
    </source>
</evidence>